<proteinExistence type="predicted"/>
<gene>
    <name evidence="8" type="ORF">ACFSCZ_11595</name>
</gene>
<sequence length="457" mass="49823">MDETFGILSLLPIAVVVIFALITKRVIEPLILGTIVGAVLLYGFSFFPNWVGDLLATMSDPDVVWTMVIPALFGVLIAMFGNSNSGTAFRELAIKYVKSRENSLFATYIFGIIIFMDEYMNALLIGGTMRNLTDKFKVPREVLAYVTNSVGTPVSVLVPFSSWAVFLMGLYGASELLGGNGFTSYVSSIPFMIYPMVTLIILLLFIFNKVPKTRYVKEAMRRAEGGNVFPDGSNVAANDFNEELKKDEANTKKPRLINFILPIITLVAGTVIFDMDLIIGVIIAIATCFILYRFNGTMTYSELFETSIKGIQDMVELIILIVAIFLLVRVNENLGTIEFVIHSVKPIITPILLPGITLLVVAFLGFTTGNYWGTMGIVLPIILPLAQISDVNLSLVLGAMVSGGVFGSHVCFFGDAVTLTSASTQVSNMAQIRVSLPYALAGLLISFVIFLGLGFIV</sequence>
<evidence type="ECO:0000256" key="2">
    <source>
        <dbReference type="ARBA" id="ARBA00022475"/>
    </source>
</evidence>
<feature type="transmembrane region" description="Helical" evidence="6">
    <location>
        <begin position="351"/>
        <end position="372"/>
    </location>
</feature>
<evidence type="ECO:0000259" key="7">
    <source>
        <dbReference type="Pfam" id="PF03553"/>
    </source>
</evidence>
<keyword evidence="5 6" id="KW-0472">Membrane</keyword>
<feature type="transmembrane region" description="Helical" evidence="6">
    <location>
        <begin position="393"/>
        <end position="416"/>
    </location>
</feature>
<protein>
    <submittedName>
        <fullName evidence="8">Na+/H+ antiporter NhaC family protein</fullName>
    </submittedName>
</protein>
<evidence type="ECO:0000256" key="6">
    <source>
        <dbReference type="SAM" id="Phobius"/>
    </source>
</evidence>
<evidence type="ECO:0000256" key="1">
    <source>
        <dbReference type="ARBA" id="ARBA00004651"/>
    </source>
</evidence>
<evidence type="ECO:0000256" key="3">
    <source>
        <dbReference type="ARBA" id="ARBA00022692"/>
    </source>
</evidence>
<accession>A0ABW4KIP8</accession>
<evidence type="ECO:0000313" key="9">
    <source>
        <dbReference type="Proteomes" id="UP001597301"/>
    </source>
</evidence>
<feature type="transmembrane region" description="Helical" evidence="6">
    <location>
        <begin position="185"/>
        <end position="207"/>
    </location>
</feature>
<dbReference type="InterPro" id="IPR018461">
    <property type="entry name" value="Na/H_Antiport_NhaC-like_C"/>
</dbReference>
<evidence type="ECO:0000256" key="5">
    <source>
        <dbReference type="ARBA" id="ARBA00023136"/>
    </source>
</evidence>
<dbReference type="RefSeq" id="WP_380774093.1">
    <property type="nucleotide sequence ID" value="NZ_JBHUEO010000031.1"/>
</dbReference>
<organism evidence="8 9">
    <name type="scientific">Siminovitchia sediminis</name>
    <dbReference type="NCBI Taxonomy" id="1274353"/>
    <lineage>
        <taxon>Bacteria</taxon>
        <taxon>Bacillati</taxon>
        <taxon>Bacillota</taxon>
        <taxon>Bacilli</taxon>
        <taxon>Bacillales</taxon>
        <taxon>Bacillaceae</taxon>
        <taxon>Siminovitchia</taxon>
    </lineage>
</organism>
<feature type="transmembrane region" description="Helical" evidence="6">
    <location>
        <begin position="30"/>
        <end position="51"/>
    </location>
</feature>
<evidence type="ECO:0000313" key="8">
    <source>
        <dbReference type="EMBL" id="MFD1707373.1"/>
    </source>
</evidence>
<name>A0ABW4KIP8_9BACI</name>
<feature type="transmembrane region" description="Helical" evidence="6">
    <location>
        <begin position="63"/>
        <end position="82"/>
    </location>
</feature>
<dbReference type="PANTHER" id="PTHR43478:SF1">
    <property type="entry name" value="NA+_H+ ANTIPORTER NHAC-LIKE C-TERMINAL DOMAIN-CONTAINING PROTEIN"/>
    <property type="match status" value="1"/>
</dbReference>
<dbReference type="Pfam" id="PF03553">
    <property type="entry name" value="Na_H_antiporter"/>
    <property type="match status" value="1"/>
</dbReference>
<feature type="transmembrane region" description="Helical" evidence="6">
    <location>
        <begin position="6"/>
        <end position="23"/>
    </location>
</feature>
<keyword evidence="4 6" id="KW-1133">Transmembrane helix</keyword>
<comment type="caution">
    <text evidence="8">The sequence shown here is derived from an EMBL/GenBank/DDBJ whole genome shotgun (WGS) entry which is preliminary data.</text>
</comment>
<comment type="subcellular location">
    <subcellularLocation>
        <location evidence="1">Cell membrane</location>
        <topology evidence="1">Multi-pass membrane protein</topology>
    </subcellularLocation>
</comment>
<feature type="transmembrane region" description="Helical" evidence="6">
    <location>
        <begin position="436"/>
        <end position="456"/>
    </location>
</feature>
<evidence type="ECO:0000256" key="4">
    <source>
        <dbReference type="ARBA" id="ARBA00022989"/>
    </source>
</evidence>
<keyword evidence="9" id="KW-1185">Reference proteome</keyword>
<reference evidence="9" key="1">
    <citation type="journal article" date="2019" name="Int. J. Syst. Evol. Microbiol.">
        <title>The Global Catalogue of Microorganisms (GCM) 10K type strain sequencing project: providing services to taxonomists for standard genome sequencing and annotation.</title>
        <authorList>
            <consortium name="The Broad Institute Genomics Platform"/>
            <consortium name="The Broad Institute Genome Sequencing Center for Infectious Disease"/>
            <person name="Wu L."/>
            <person name="Ma J."/>
        </authorList>
    </citation>
    <scope>NUCLEOTIDE SEQUENCE [LARGE SCALE GENOMIC DNA]</scope>
    <source>
        <strain evidence="9">CGMCC 1.12295</strain>
    </source>
</reference>
<dbReference type="Proteomes" id="UP001597301">
    <property type="component" value="Unassembled WGS sequence"/>
</dbReference>
<feature type="transmembrane region" description="Helical" evidence="6">
    <location>
        <begin position="103"/>
        <end position="125"/>
    </location>
</feature>
<keyword evidence="3 6" id="KW-0812">Transmembrane</keyword>
<dbReference type="PANTHER" id="PTHR43478">
    <property type="entry name" value="NA+/H+ ANTIPORTER-RELATED"/>
    <property type="match status" value="1"/>
</dbReference>
<dbReference type="EMBL" id="JBHUEO010000031">
    <property type="protein sequence ID" value="MFD1707373.1"/>
    <property type="molecule type" value="Genomic_DNA"/>
</dbReference>
<feature type="transmembrane region" description="Helical" evidence="6">
    <location>
        <begin position="313"/>
        <end position="331"/>
    </location>
</feature>
<keyword evidence="2" id="KW-1003">Cell membrane</keyword>
<feature type="transmembrane region" description="Helical" evidence="6">
    <location>
        <begin position="259"/>
        <end position="292"/>
    </location>
</feature>
<feature type="domain" description="Na+/H+ antiporter NhaC-like C-terminal" evidence="7">
    <location>
        <begin position="157"/>
        <end position="454"/>
    </location>
</feature>